<organism evidence="10 11">
    <name type="scientific">Setomelanomma holmii</name>
    <dbReference type="NCBI Taxonomy" id="210430"/>
    <lineage>
        <taxon>Eukaryota</taxon>
        <taxon>Fungi</taxon>
        <taxon>Dikarya</taxon>
        <taxon>Ascomycota</taxon>
        <taxon>Pezizomycotina</taxon>
        <taxon>Dothideomycetes</taxon>
        <taxon>Pleosporomycetidae</taxon>
        <taxon>Pleosporales</taxon>
        <taxon>Pleosporineae</taxon>
        <taxon>Phaeosphaeriaceae</taxon>
        <taxon>Setomelanomma</taxon>
    </lineage>
</organism>
<dbReference type="PANTHER" id="PTHR43671">
    <property type="entry name" value="SERINE/THREONINE-PROTEIN KINASE NEK"/>
    <property type="match status" value="1"/>
</dbReference>
<evidence type="ECO:0000313" key="10">
    <source>
        <dbReference type="EMBL" id="KAF2022595.1"/>
    </source>
</evidence>
<evidence type="ECO:0000256" key="4">
    <source>
        <dbReference type="ARBA" id="ARBA00022741"/>
    </source>
</evidence>
<proteinExistence type="predicted"/>
<evidence type="ECO:0000259" key="9">
    <source>
        <dbReference type="PROSITE" id="PS50011"/>
    </source>
</evidence>
<keyword evidence="3" id="KW-0808">Transferase</keyword>
<keyword evidence="4" id="KW-0547">Nucleotide-binding</keyword>
<protein>
    <recommendedName>
        <fullName evidence="1">non-specific serine/threonine protein kinase</fullName>
        <ecNumber evidence="1">2.7.11.1</ecNumber>
    </recommendedName>
</protein>
<feature type="domain" description="Protein kinase" evidence="9">
    <location>
        <begin position="1"/>
        <end position="302"/>
    </location>
</feature>
<dbReference type="GO" id="GO:0004674">
    <property type="term" value="F:protein serine/threonine kinase activity"/>
    <property type="evidence" value="ECO:0007669"/>
    <property type="project" value="UniProtKB-KW"/>
</dbReference>
<keyword evidence="5 10" id="KW-0418">Kinase</keyword>
<keyword evidence="11" id="KW-1185">Reference proteome</keyword>
<evidence type="ECO:0000256" key="8">
    <source>
        <dbReference type="ARBA" id="ARBA00048679"/>
    </source>
</evidence>
<evidence type="ECO:0000256" key="5">
    <source>
        <dbReference type="ARBA" id="ARBA00022777"/>
    </source>
</evidence>
<accession>A0A9P4GW21</accession>
<name>A0A9P4GW21_9PLEO</name>
<comment type="catalytic activity">
    <reaction evidence="7">
        <text>L-threonyl-[protein] + ATP = O-phospho-L-threonyl-[protein] + ADP + H(+)</text>
        <dbReference type="Rhea" id="RHEA:46608"/>
        <dbReference type="Rhea" id="RHEA-COMP:11060"/>
        <dbReference type="Rhea" id="RHEA-COMP:11605"/>
        <dbReference type="ChEBI" id="CHEBI:15378"/>
        <dbReference type="ChEBI" id="CHEBI:30013"/>
        <dbReference type="ChEBI" id="CHEBI:30616"/>
        <dbReference type="ChEBI" id="CHEBI:61977"/>
        <dbReference type="ChEBI" id="CHEBI:456216"/>
        <dbReference type="EC" id="2.7.11.1"/>
    </reaction>
</comment>
<dbReference type="GO" id="GO:0005524">
    <property type="term" value="F:ATP binding"/>
    <property type="evidence" value="ECO:0007669"/>
    <property type="project" value="UniProtKB-KW"/>
</dbReference>
<evidence type="ECO:0000313" key="11">
    <source>
        <dbReference type="Proteomes" id="UP000799777"/>
    </source>
</evidence>
<evidence type="ECO:0000256" key="3">
    <source>
        <dbReference type="ARBA" id="ARBA00022679"/>
    </source>
</evidence>
<dbReference type="EMBL" id="ML978515">
    <property type="protein sequence ID" value="KAF2022595.1"/>
    <property type="molecule type" value="Genomic_DNA"/>
</dbReference>
<dbReference type="InterPro" id="IPR000719">
    <property type="entry name" value="Prot_kinase_dom"/>
</dbReference>
<dbReference type="GO" id="GO:0005634">
    <property type="term" value="C:nucleus"/>
    <property type="evidence" value="ECO:0007669"/>
    <property type="project" value="TreeGrafter"/>
</dbReference>
<dbReference type="Gene3D" id="1.10.510.10">
    <property type="entry name" value="Transferase(Phosphotransferase) domain 1"/>
    <property type="match status" value="1"/>
</dbReference>
<evidence type="ECO:0000256" key="6">
    <source>
        <dbReference type="ARBA" id="ARBA00022840"/>
    </source>
</evidence>
<sequence length="319" mass="36692">MSKKYATEHLPEIYKSMKGRWTISSQLDGVEGFFNRGIFLVKKGKNITGEAKAIMKRLPTEAMQPSYARREITILAGLNHPTILQLRDSHVPEHPHETPWMVTEYCEHQTLKDLLQTYQIENRMVPEAFVWHVFDSLARAVHFCHHGRGSSKNWDPVSHRDITAFNVFIKADPTEEADTYSYSIKLGDFGCAITQSEWTNKVLDLAVEDLPEVDWDYRPPEGPVPTEAGDVYQIGKIMWCFFYLQTPDKNAVCSILTEQKRRPGHKKYSKELLEVIIACLGKDPDKRPIAYDLIKTLLKERLALIKDGKMKFEPLTLLD</sequence>
<comment type="caution">
    <text evidence="10">The sequence shown here is derived from an EMBL/GenBank/DDBJ whole genome shotgun (WGS) entry which is preliminary data.</text>
</comment>
<evidence type="ECO:0000256" key="2">
    <source>
        <dbReference type="ARBA" id="ARBA00022527"/>
    </source>
</evidence>
<dbReference type="AlphaFoldDB" id="A0A9P4GW21"/>
<dbReference type="EC" id="2.7.11.1" evidence="1"/>
<dbReference type="InterPro" id="IPR011009">
    <property type="entry name" value="Kinase-like_dom_sf"/>
</dbReference>
<dbReference type="PROSITE" id="PS50011">
    <property type="entry name" value="PROTEIN_KINASE_DOM"/>
    <property type="match status" value="1"/>
</dbReference>
<gene>
    <name evidence="10" type="ORF">EK21DRAFT_82948</name>
</gene>
<comment type="catalytic activity">
    <reaction evidence="8">
        <text>L-seryl-[protein] + ATP = O-phospho-L-seryl-[protein] + ADP + H(+)</text>
        <dbReference type="Rhea" id="RHEA:17989"/>
        <dbReference type="Rhea" id="RHEA-COMP:9863"/>
        <dbReference type="Rhea" id="RHEA-COMP:11604"/>
        <dbReference type="ChEBI" id="CHEBI:15378"/>
        <dbReference type="ChEBI" id="CHEBI:29999"/>
        <dbReference type="ChEBI" id="CHEBI:30616"/>
        <dbReference type="ChEBI" id="CHEBI:83421"/>
        <dbReference type="ChEBI" id="CHEBI:456216"/>
        <dbReference type="EC" id="2.7.11.1"/>
    </reaction>
</comment>
<keyword evidence="6" id="KW-0067">ATP-binding</keyword>
<dbReference type="OrthoDB" id="310217at2759"/>
<dbReference type="PANTHER" id="PTHR43671:SF98">
    <property type="entry name" value="SERINE_THREONINE-PROTEIN KINASE NEK11"/>
    <property type="match status" value="1"/>
</dbReference>
<dbReference type="Proteomes" id="UP000799777">
    <property type="component" value="Unassembled WGS sequence"/>
</dbReference>
<dbReference type="Pfam" id="PF00069">
    <property type="entry name" value="Pkinase"/>
    <property type="match status" value="1"/>
</dbReference>
<dbReference type="SUPFAM" id="SSF56112">
    <property type="entry name" value="Protein kinase-like (PK-like)"/>
    <property type="match status" value="1"/>
</dbReference>
<evidence type="ECO:0000256" key="1">
    <source>
        <dbReference type="ARBA" id="ARBA00012513"/>
    </source>
</evidence>
<dbReference type="InterPro" id="IPR050660">
    <property type="entry name" value="NEK_Ser/Thr_kinase"/>
</dbReference>
<keyword evidence="2" id="KW-0723">Serine/threonine-protein kinase</keyword>
<reference evidence="10" key="1">
    <citation type="journal article" date="2020" name="Stud. Mycol.">
        <title>101 Dothideomycetes genomes: a test case for predicting lifestyles and emergence of pathogens.</title>
        <authorList>
            <person name="Haridas S."/>
            <person name="Albert R."/>
            <person name="Binder M."/>
            <person name="Bloem J."/>
            <person name="Labutti K."/>
            <person name="Salamov A."/>
            <person name="Andreopoulos B."/>
            <person name="Baker S."/>
            <person name="Barry K."/>
            <person name="Bills G."/>
            <person name="Bluhm B."/>
            <person name="Cannon C."/>
            <person name="Castanera R."/>
            <person name="Culley D."/>
            <person name="Daum C."/>
            <person name="Ezra D."/>
            <person name="Gonzalez J."/>
            <person name="Henrissat B."/>
            <person name="Kuo A."/>
            <person name="Liang C."/>
            <person name="Lipzen A."/>
            <person name="Lutzoni F."/>
            <person name="Magnuson J."/>
            <person name="Mondo S."/>
            <person name="Nolan M."/>
            <person name="Ohm R."/>
            <person name="Pangilinan J."/>
            <person name="Park H.-J."/>
            <person name="Ramirez L."/>
            <person name="Alfaro M."/>
            <person name="Sun H."/>
            <person name="Tritt A."/>
            <person name="Yoshinaga Y."/>
            <person name="Zwiers L.-H."/>
            <person name="Turgeon B."/>
            <person name="Goodwin S."/>
            <person name="Spatafora J."/>
            <person name="Crous P."/>
            <person name="Grigoriev I."/>
        </authorList>
    </citation>
    <scope>NUCLEOTIDE SEQUENCE</scope>
    <source>
        <strain evidence="10">CBS 110217</strain>
    </source>
</reference>
<evidence type="ECO:0000256" key="7">
    <source>
        <dbReference type="ARBA" id="ARBA00047899"/>
    </source>
</evidence>